<dbReference type="PANTHER" id="PTHR36511:SF4">
    <property type="entry name" value="ANTITOXIN MQSA"/>
    <property type="match status" value="1"/>
</dbReference>
<evidence type="ECO:0000256" key="3">
    <source>
        <dbReference type="ARBA" id="ARBA00023163"/>
    </source>
</evidence>
<gene>
    <name evidence="4" type="ORF">IHE29_10795</name>
</gene>
<evidence type="ECO:0000313" key="5">
    <source>
        <dbReference type="Proteomes" id="UP001493153"/>
    </source>
</evidence>
<name>A0ABZ2PY29_9BURK</name>
<dbReference type="Gene3D" id="1.10.260.40">
    <property type="entry name" value="lambda repressor-like DNA-binding domains"/>
    <property type="match status" value="1"/>
</dbReference>
<dbReference type="InterPro" id="IPR052359">
    <property type="entry name" value="HTH-type_reg/antitoxin"/>
</dbReference>
<dbReference type="SUPFAM" id="SSF47413">
    <property type="entry name" value="lambda repressor-like DNA-binding domains"/>
    <property type="match status" value="1"/>
</dbReference>
<organism evidence="4 5">
    <name type="scientific">Mycetohabitans rhizoxinica</name>
    <dbReference type="NCBI Taxonomy" id="412963"/>
    <lineage>
        <taxon>Bacteria</taxon>
        <taxon>Pseudomonadati</taxon>
        <taxon>Pseudomonadota</taxon>
        <taxon>Betaproteobacteria</taxon>
        <taxon>Burkholderiales</taxon>
        <taxon>Burkholderiaceae</taxon>
        <taxon>Mycetohabitans</taxon>
    </lineage>
</organism>
<dbReference type="Proteomes" id="UP001493153">
    <property type="component" value="Chromosome"/>
</dbReference>
<dbReference type="CDD" id="cd00093">
    <property type="entry name" value="HTH_XRE"/>
    <property type="match status" value="1"/>
</dbReference>
<dbReference type="InterPro" id="IPR010982">
    <property type="entry name" value="Lambda_DNA-bd_dom_sf"/>
</dbReference>
<sequence length="105" mass="11379">MPKTEKELIARDATRGIGAELLQAVKQMKAGKAARTTKVEVSVASKARRVVGLSQTQFATTVLGVSVRTLQEWEQGHCKPTGAAQRLLSITTRHPKVLIEELSVS</sequence>
<keyword evidence="3" id="KW-0804">Transcription</keyword>
<dbReference type="EMBL" id="CP062176">
    <property type="protein sequence ID" value="WXK39725.1"/>
    <property type="molecule type" value="Genomic_DNA"/>
</dbReference>
<keyword evidence="2" id="KW-0238">DNA-binding</keyword>
<keyword evidence="1" id="KW-0805">Transcription regulation</keyword>
<accession>A0ABZ2PY29</accession>
<dbReference type="RefSeq" id="WP_338910771.1">
    <property type="nucleotide sequence ID" value="NZ_CP062176.1"/>
</dbReference>
<protein>
    <submittedName>
        <fullName evidence="4">Transcriptional regulator</fullName>
    </submittedName>
</protein>
<evidence type="ECO:0000256" key="2">
    <source>
        <dbReference type="ARBA" id="ARBA00023125"/>
    </source>
</evidence>
<reference evidence="4 5" key="1">
    <citation type="submission" date="2020-09" db="EMBL/GenBank/DDBJ databases">
        <title>Genome sequences of Mycetohabitans spp.</title>
        <authorList>
            <person name="Carter M.E."/>
            <person name="Carpenter S.C.D."/>
            <person name="Bogdanove A.J."/>
        </authorList>
    </citation>
    <scope>NUCLEOTIDE SEQUENCE [LARGE SCALE GENOMIC DNA]</scope>
    <source>
        <strain evidence="4 5">B12</strain>
    </source>
</reference>
<proteinExistence type="predicted"/>
<dbReference type="PANTHER" id="PTHR36511">
    <property type="entry name" value="MERR FAMILY BACTERIAL REGULATORY PROTEIN"/>
    <property type="match status" value="1"/>
</dbReference>
<evidence type="ECO:0000256" key="1">
    <source>
        <dbReference type="ARBA" id="ARBA00023015"/>
    </source>
</evidence>
<keyword evidence="5" id="KW-1185">Reference proteome</keyword>
<evidence type="ECO:0000313" key="4">
    <source>
        <dbReference type="EMBL" id="WXK39725.1"/>
    </source>
</evidence>
<dbReference type="InterPro" id="IPR001387">
    <property type="entry name" value="Cro/C1-type_HTH"/>
</dbReference>